<keyword evidence="13 20" id="KW-0040">ANK repeat</keyword>
<feature type="repeat" description="ANK" evidence="20">
    <location>
        <begin position="2302"/>
        <end position="2334"/>
    </location>
</feature>
<feature type="domain" description="EGF-like" evidence="24">
    <location>
        <begin position="262"/>
        <end position="298"/>
    </location>
</feature>
<dbReference type="Pfam" id="PF00227">
    <property type="entry name" value="Proteasome"/>
    <property type="match status" value="1"/>
</dbReference>
<evidence type="ECO:0000313" key="25">
    <source>
        <dbReference type="EMBL" id="RTG87328.1"/>
    </source>
</evidence>
<feature type="disulfide bond" evidence="21">
    <location>
        <begin position="209"/>
        <end position="218"/>
    </location>
</feature>
<keyword evidence="8" id="KW-0221">Differentiation</keyword>
<feature type="disulfide bond" evidence="21">
    <location>
        <begin position="751"/>
        <end position="768"/>
    </location>
</feature>
<dbReference type="SUPFAM" id="SSF57184">
    <property type="entry name" value="Growth factor receptor domain"/>
    <property type="match status" value="1"/>
</dbReference>
<dbReference type="InterPro" id="IPR000742">
    <property type="entry name" value="EGF"/>
</dbReference>
<dbReference type="InterPro" id="IPR049883">
    <property type="entry name" value="NOTCH1_EGF-like"/>
</dbReference>
<reference evidence="25 26" key="1">
    <citation type="journal article" date="2019" name="PLoS Pathog.">
        <title>Genome sequence of the bovine parasite Schistosoma bovis Tanzania.</title>
        <authorList>
            <person name="Oey H."/>
            <person name="Zakrzewski M."/>
            <person name="Gobert G."/>
            <person name="Gravermann K."/>
            <person name="Stoye J."/>
            <person name="Jones M."/>
            <person name="Mcmanus D."/>
            <person name="Krause L."/>
        </authorList>
    </citation>
    <scope>NUCLEOTIDE SEQUENCE [LARGE SCALE GENOMIC DNA]</scope>
    <source>
        <strain evidence="25 26">TAN1997</strain>
    </source>
</reference>
<dbReference type="GO" id="GO:0007219">
    <property type="term" value="P:Notch signaling pathway"/>
    <property type="evidence" value="ECO:0007669"/>
    <property type="project" value="UniProtKB-KW"/>
</dbReference>
<evidence type="ECO:0000256" key="16">
    <source>
        <dbReference type="ARBA" id="ARBA00023159"/>
    </source>
</evidence>
<feature type="transmembrane region" description="Helical" evidence="23">
    <location>
        <begin position="1701"/>
        <end position="1725"/>
    </location>
</feature>
<dbReference type="PROSITE" id="PS01186">
    <property type="entry name" value="EGF_2"/>
    <property type="match status" value="12"/>
</dbReference>
<keyword evidence="7" id="KW-0677">Repeat</keyword>
<dbReference type="InterPro" id="IPR002110">
    <property type="entry name" value="Ankyrin_rpt"/>
</dbReference>
<evidence type="ECO:0000256" key="5">
    <source>
        <dbReference type="ARBA" id="ARBA00022692"/>
    </source>
</evidence>
<dbReference type="InterPro" id="IPR023333">
    <property type="entry name" value="Proteasome_suB-type"/>
</dbReference>
<dbReference type="PANTHER" id="PTHR24033">
    <property type="entry name" value="EGF-LIKE DOMAIN-CONTAINING PROTEIN"/>
    <property type="match status" value="1"/>
</dbReference>
<dbReference type="GO" id="GO:0030154">
    <property type="term" value="P:cell differentiation"/>
    <property type="evidence" value="ECO:0007669"/>
    <property type="project" value="UniProtKB-KW"/>
</dbReference>
<keyword evidence="18" id="KW-0325">Glycoprotein</keyword>
<dbReference type="Gene3D" id="4.10.470.20">
    <property type="match status" value="1"/>
</dbReference>
<dbReference type="GO" id="GO:0120025">
    <property type="term" value="C:plasma membrane bounded cell projection"/>
    <property type="evidence" value="ECO:0007669"/>
    <property type="project" value="UniProtKB-ARBA"/>
</dbReference>
<evidence type="ECO:0000256" key="1">
    <source>
        <dbReference type="ARBA" id="ARBA00004123"/>
    </source>
</evidence>
<feature type="domain" description="EGF-like" evidence="24">
    <location>
        <begin position="568"/>
        <end position="604"/>
    </location>
</feature>
<dbReference type="InterPro" id="IPR000152">
    <property type="entry name" value="EGF-type_Asp/Asn_hydroxyl_site"/>
</dbReference>
<evidence type="ECO:0000256" key="15">
    <source>
        <dbReference type="ARBA" id="ARBA00023157"/>
    </source>
</evidence>
<dbReference type="Pfam" id="PF07645">
    <property type="entry name" value="EGF_CA"/>
    <property type="match status" value="1"/>
</dbReference>
<dbReference type="Gene3D" id="3.30.70.3310">
    <property type="match status" value="1"/>
</dbReference>
<dbReference type="InterPro" id="IPR001881">
    <property type="entry name" value="EGF-like_Ca-bd_dom"/>
</dbReference>
<evidence type="ECO:0000256" key="9">
    <source>
        <dbReference type="ARBA" id="ARBA00022837"/>
    </source>
</evidence>
<feature type="repeat" description="ANK" evidence="20">
    <location>
        <begin position="2122"/>
        <end position="2154"/>
    </location>
</feature>
<dbReference type="InterPro" id="IPR001353">
    <property type="entry name" value="Proteasome_sua/b"/>
</dbReference>
<dbReference type="Pfam" id="PF00008">
    <property type="entry name" value="EGF"/>
    <property type="match status" value="4"/>
</dbReference>
<dbReference type="SUPFAM" id="SSF90193">
    <property type="entry name" value="Notch domain"/>
    <property type="match status" value="1"/>
</dbReference>
<evidence type="ECO:0000256" key="23">
    <source>
        <dbReference type="SAM" id="Phobius"/>
    </source>
</evidence>
<dbReference type="GO" id="GO:0005839">
    <property type="term" value="C:proteasome core complex"/>
    <property type="evidence" value="ECO:0007669"/>
    <property type="project" value="InterPro"/>
</dbReference>
<dbReference type="InterPro" id="IPR035993">
    <property type="entry name" value="Notch-like_dom_sf"/>
</dbReference>
<keyword evidence="15 21" id="KW-1015">Disulfide bond</keyword>
<dbReference type="FunFam" id="2.10.25.10:FF:000060">
    <property type="entry name" value="Neurogenic locus notch protein 1"/>
    <property type="match status" value="1"/>
</dbReference>
<feature type="disulfide bond" evidence="21">
    <location>
        <begin position="379"/>
        <end position="388"/>
    </location>
</feature>
<dbReference type="InterPro" id="IPR051830">
    <property type="entry name" value="NOTCH_homolog"/>
</dbReference>
<dbReference type="STRING" id="6184.A0A430QHZ2"/>
<feature type="domain" description="EGF-like" evidence="24">
    <location>
        <begin position="782"/>
        <end position="819"/>
    </location>
</feature>
<feature type="region of interest" description="Disordered" evidence="22">
    <location>
        <begin position="2568"/>
        <end position="2589"/>
    </location>
</feature>
<keyword evidence="14 23" id="KW-0472">Membrane</keyword>
<evidence type="ECO:0000256" key="19">
    <source>
        <dbReference type="ARBA" id="ARBA00023242"/>
    </source>
</evidence>
<keyword evidence="11 23" id="KW-1133">Transmembrane helix</keyword>
<evidence type="ECO:0000256" key="7">
    <source>
        <dbReference type="ARBA" id="ARBA00022737"/>
    </source>
</evidence>
<evidence type="ECO:0000256" key="8">
    <source>
        <dbReference type="ARBA" id="ARBA00022782"/>
    </source>
</evidence>
<name>A0A430QHZ2_SCHBO</name>
<dbReference type="PANTHER" id="PTHR24033:SF234">
    <property type="entry name" value="SUSHI, NIDOGEN AND EGF LIKE DOMAINS 1"/>
    <property type="match status" value="1"/>
</dbReference>
<dbReference type="PROSITE" id="PS00022">
    <property type="entry name" value="EGF_1"/>
    <property type="match status" value="16"/>
</dbReference>
<feature type="disulfide bond" evidence="21">
    <location>
        <begin position="556"/>
        <end position="565"/>
    </location>
</feature>
<feature type="domain" description="EGF-like" evidence="24">
    <location>
        <begin position="393"/>
        <end position="430"/>
    </location>
</feature>
<evidence type="ECO:0000256" key="18">
    <source>
        <dbReference type="ARBA" id="ARBA00023180"/>
    </source>
</evidence>
<evidence type="ECO:0000256" key="3">
    <source>
        <dbReference type="ARBA" id="ARBA00005847"/>
    </source>
</evidence>
<organism evidence="25 26">
    <name type="scientific">Schistosoma bovis</name>
    <name type="common">Blood fluke</name>
    <dbReference type="NCBI Taxonomy" id="6184"/>
    <lineage>
        <taxon>Eukaryota</taxon>
        <taxon>Metazoa</taxon>
        <taxon>Spiralia</taxon>
        <taxon>Lophotrochozoa</taxon>
        <taxon>Platyhelminthes</taxon>
        <taxon>Trematoda</taxon>
        <taxon>Digenea</taxon>
        <taxon>Strigeidida</taxon>
        <taxon>Schistosomatoidea</taxon>
        <taxon>Schistosomatidae</taxon>
        <taxon>Schistosoma</taxon>
    </lineage>
</organism>
<keyword evidence="12" id="KW-0805">Transcription regulation</keyword>
<dbReference type="InterPro" id="IPR018097">
    <property type="entry name" value="EGF_Ca-bd_CS"/>
</dbReference>
<evidence type="ECO:0000256" key="6">
    <source>
        <dbReference type="ARBA" id="ARBA00022729"/>
    </source>
</evidence>
<keyword evidence="5 23" id="KW-0812">Transmembrane</keyword>
<comment type="caution">
    <text evidence="21">Lacks conserved residue(s) required for the propagation of feature annotation.</text>
</comment>
<comment type="similarity">
    <text evidence="3">Belongs to the NOTCH family.</text>
</comment>
<dbReference type="FunFam" id="2.10.25.10:FF:000472">
    <property type="entry name" value="Uncharacterized protein, isoform A"/>
    <property type="match status" value="1"/>
</dbReference>
<evidence type="ECO:0000256" key="12">
    <source>
        <dbReference type="ARBA" id="ARBA00023015"/>
    </source>
</evidence>
<feature type="disulfide bond" evidence="21">
    <location>
        <begin position="770"/>
        <end position="779"/>
    </location>
</feature>
<feature type="disulfide bond" evidence="21">
    <location>
        <begin position="500"/>
        <end position="509"/>
    </location>
</feature>
<dbReference type="Pfam" id="PF00023">
    <property type="entry name" value="Ank"/>
    <property type="match status" value="2"/>
</dbReference>
<feature type="disulfide bond" evidence="21">
    <location>
        <begin position="594"/>
        <end position="603"/>
    </location>
</feature>
<keyword evidence="17" id="KW-0804">Transcription</keyword>
<keyword evidence="10" id="KW-0914">Notch signaling pathway</keyword>
<dbReference type="InterPro" id="IPR009030">
    <property type="entry name" value="Growth_fac_rcpt_cys_sf"/>
</dbReference>
<dbReference type="Pfam" id="PF12661">
    <property type="entry name" value="hEGF"/>
    <property type="match status" value="1"/>
</dbReference>
<dbReference type="SUPFAM" id="SSF56235">
    <property type="entry name" value="N-terminal nucleophile aminohydrolases (Ntn hydrolases)"/>
    <property type="match status" value="1"/>
</dbReference>
<dbReference type="CDD" id="cd00054">
    <property type="entry name" value="EGF_CA"/>
    <property type="match status" value="7"/>
</dbReference>
<dbReference type="SMART" id="SM01339">
    <property type="entry name" value="NODP"/>
    <property type="match status" value="1"/>
</dbReference>
<accession>A0A430QHZ2</accession>
<dbReference type="Pfam" id="PF12796">
    <property type="entry name" value="Ank_2"/>
    <property type="match status" value="1"/>
</dbReference>
<dbReference type="PROSITE" id="PS50026">
    <property type="entry name" value="EGF_3"/>
    <property type="match status" value="12"/>
</dbReference>
<dbReference type="InterPro" id="IPR036770">
    <property type="entry name" value="Ankyrin_rpt-contain_sf"/>
</dbReference>
<evidence type="ECO:0000256" key="20">
    <source>
        <dbReference type="PROSITE-ProRule" id="PRU00023"/>
    </source>
</evidence>
<feature type="repeat" description="ANK" evidence="20">
    <location>
        <begin position="2335"/>
        <end position="2367"/>
    </location>
</feature>
<dbReference type="FunFam" id="2.10.25.10:FF:000610">
    <property type="entry name" value="protein HEG homolog 1 isoform X1"/>
    <property type="match status" value="1"/>
</dbReference>
<keyword evidence="16" id="KW-0010">Activator</keyword>
<dbReference type="GO" id="GO:0005634">
    <property type="term" value="C:nucleus"/>
    <property type="evidence" value="ECO:0007669"/>
    <property type="project" value="UniProtKB-SubCell"/>
</dbReference>
<dbReference type="InterPro" id="IPR000800">
    <property type="entry name" value="Notch_dom"/>
</dbReference>
<dbReference type="InterPro" id="IPR029055">
    <property type="entry name" value="Ntn_hydrolases_N"/>
</dbReference>
<feature type="compositionally biased region" description="Low complexity" evidence="22">
    <location>
        <begin position="2684"/>
        <end position="2695"/>
    </location>
</feature>
<feature type="compositionally biased region" description="Low complexity" evidence="22">
    <location>
        <begin position="2568"/>
        <end position="2583"/>
    </location>
</feature>
<dbReference type="SMART" id="SM00179">
    <property type="entry name" value="EGF_CA"/>
    <property type="match status" value="8"/>
</dbReference>
<dbReference type="PRINTS" id="PR01983">
    <property type="entry name" value="NOTCH"/>
</dbReference>
<dbReference type="PROSITE" id="PS51476">
    <property type="entry name" value="PROTEASOME_BETA_2"/>
    <property type="match status" value="1"/>
</dbReference>
<dbReference type="SMART" id="SM00248">
    <property type="entry name" value="ANK"/>
    <property type="match status" value="6"/>
</dbReference>
<keyword evidence="6" id="KW-0732">Signal</keyword>
<sequence>MLSVHSDVSESTKGISTGTTLFACEYDGGVVIGADSRTSSGTYVVNRVTDKLTQLTKSIYCCRSGSAADTQTVADMVRYQLDFHRLEMNREPTVLEAAVSCKHFCYNYRDDLVAGIIVAGWDEELGGQIYSIPLGGMLIRQPIVIGGSGSTYTYGYVDHGFRKGMTREECVSFVLKESTCNSFDVCSTNPCHSNGYCISYENGGFHCRCSQGWTGDDCSVDVDECHLSSTNPCEHNGVCINSPGGYQCLCPPGYHGSRCEDEILECALNPCKHDGTCIDLINGFQCVCPLGYEGLTCEDEINECSSSPCKNGAQCEDLINNYTCHCLPGWTGLHCENRIRPCAANSSLCLNNATCLDLMTTNENIEVINESNDLFVCLCPEGFHGKLCETKIINNYCTEIVCQNGGQCNILDNGKEYCTCLKNYHGLYCEVEENQEEQNTELFRIEKDEIEMETFNCFKTPCFNNGTCHVLGGISNSSTITITNTTVNSNSNSGSTFCHCKPGFSGHYCENIQDYCQHSPCRNGGICMLKNGSNNNNNTINHLNVVTAESNYTCMCQPGYSGKHCEINIFDCFNQPCGSYGICKDEINGYHCECLKGWEGLHCDKKSLSTKLGTYEKNTGSNSMLMLMNSNSQKSHFNLSRLCPKNYYCANSALCIFNNDDTSSFMLNNLNIASEYKCLCETAIGRFEGNYCDIDVDECFESEEKQSSLCQNGGQCINTYGSYICSCTTEYYGKHCEYSFNPCNFDNTSICFNGGICLPSSDGIGTLCVCPKGFTGPQCREQINECTGHHSCINNGICLDLVGKYHCLCPIGTYGMNCEFTSKQICTNQSCSENVNVRNCTTNLCLNGGSCINYYTTNNGSVQRNNQHHKYLRILEQNNFLESQLPHCSCPFGYIGEYCQIELDFCQLFHHIKHYFFNYFKQPKEIEDYFLKNVTISSYHINDWLISSSLSSLYHSWYEINLLYSTFVINYTYSRLLNDTHIRKILSTGNLFINDSLVDRKSTLSDSTLFMITSPMGLCDPIGSSQCVPLLSSVSDGLRSDSGGFTCICHVDYEGRYCEKYVDFCDKMNKQYNGNYCLNGGWCENQIKQITPNYNSDHNNYNNTHRHGIFPICHCPSGFGGERCEVYHELCIHSPCLHGGICHPTKQQVSQLQLKEIKFSSTVSGTNSSSYFIPPYRCECLFGWSGIHCEVSTGLYCDVSRLCMDYTNCNNSLTFNCPCTKPGYCGLNCDKYGTECFVFTNESSSIANEITTDLPIATTVFTTTTTISSTNIVTLNSIKKHKTMSSVTLWPGEEAELSYCLRENCQLKKHNGRCDRECDLIACDFDHGDCLYALSVPLDPLSYIEPLESNDISNHGDNNTTHYVSFVQDIQQHPEPAIPWRSCSVLIEHAEHTPCHLLFGDGNCDPQCFREECLFDGWDCIQTKFDVNLTKENCSESSCQDYYITKTMECKQNDGDNCTLNDDLKNITFSINLPTIYDNNNNITNMSSSSRHYTNHIVPGSLVLLINSTPEELITIHSEKLSLLTLLNTILHLEVEIEHHPKTGNLMIYPVVYVTNYTDDNYENSLFRTIQLKNSNLLTSEQVNTKSGGIRSRYSRHVNMKSSLSDKQLMSDQNEQKKRIYQKESMGSQVYLQLNSKKCDETGGPCFHNVDFAAQFLTAYMHTRNHNLLQTILTVQSIRPDTSSTSLFEEEKRIRYKIMDISIYITSLLICILFLIFLFGVLFTVNHFQRQRANYHLRSTGSFHASGRLGQKMIKKVLKAKIWYPSPGLVRNSRIVHNSPNNYNKPSKFTDDPTKYLSLKLPTLEQQSITTTTTTTSYDEQTNDVNIKNKSVSELEKCLDMLQGRAYDTTLSCAMTIDNKNSTSLTPSSPSSHNHYDVNKTFSDFGDMNTKFTHNHIPSALIKYTTTHTFTMPVSCISQNYLCNSSSLSSTEHQQNQRQHYSFIPMLESTEYDHCGSPSNSTMTTAINMNRTNNFNDFDCQQSENTDNFNNNSNNFQTMQELCQFLSSITQSELNSFQKILQKTILDYYGSRELLEMNSYERYQQKQQQRLCTTFSGLPNPALNSEINNSDFNIVCHLLTQNDESNTMRTMLHNSVDSMISWQMIYNSTHLHRLLNLRIPDTGETLLHISARFNQDKAIYNLLNAGADFSTVDNQGRTALYTAVSVSAIESVQAILNHPTSGLSPFCYLPNTLQDSTTPLIQAIKLGDTDIFNMLLHAMNVLVCALTKTNISRGQEYTSYDIVGTSTDLLHIQSTSSSLSTGAVASSSPPTVITTPTVSGGVELNYEENTLNFLDINTSDSLGRTALHWAAVTDQSDIIHSLCNSGATVDAQTLHEETPLALACREGAMKSCRLLLLTGANLNLADYLDRTPRDLAYLGGHYEIVNLLDEYTANSNTEYCTSANLNKLTKKHDLFTSKTLTTEATDINTLSTLPRITSVEQSYCSYFPTSKLYNNSQHQLTYYDTESITHKLSTGNPASQHCSTMKSAVKNMTEKKCSKNRSIHCIMTTTVSTIGVATTTTAPTFIETYGLTTTVATSSSLVFNNKYDSLSASQYSVVSESTTKLITTNDTTTTNNNNGNNNNSKHTPPSLALMNTNTNNNDYIDNTVLNSIKTHQTLNKPDNFESFTNNTNNNNSSNDVQVEIFKDSLLKIDYNFNNNNNNNTHTNHIITNSNIMGSDESESPNHWSSSSSDLSPNRTNINNIILQKFDEQPSIIRGIHHQLNTSNLSSIMLSKWKSCINVNNYPHYNRVITNCNSTNPNIINTTYNKQSFLTNYNNQYHFNDYNNSHHQQQYQHQYNSADGQ</sequence>
<evidence type="ECO:0000256" key="21">
    <source>
        <dbReference type="PROSITE-ProRule" id="PRU00076"/>
    </source>
</evidence>
<gene>
    <name evidence="25" type="ORF">DC041_0010292</name>
</gene>
<evidence type="ECO:0000256" key="13">
    <source>
        <dbReference type="ARBA" id="ARBA00023043"/>
    </source>
</evidence>
<feature type="domain" description="EGF-like" evidence="24">
    <location>
        <begin position="453"/>
        <end position="510"/>
    </location>
</feature>
<keyword evidence="9" id="KW-0106">Calcium</keyword>
<dbReference type="SUPFAM" id="SSF48403">
    <property type="entry name" value="Ankyrin repeat"/>
    <property type="match status" value="1"/>
</dbReference>
<feature type="disulfide bond" evidence="21">
    <location>
        <begin position="250"/>
        <end position="259"/>
    </location>
</feature>
<keyword evidence="26" id="KW-1185">Reference proteome</keyword>
<dbReference type="Pfam" id="PF00066">
    <property type="entry name" value="Notch"/>
    <property type="match status" value="2"/>
</dbReference>
<dbReference type="GO" id="GO:0005886">
    <property type="term" value="C:plasma membrane"/>
    <property type="evidence" value="ECO:0007669"/>
    <property type="project" value="UniProtKB-SubCell"/>
</dbReference>
<feature type="domain" description="EGF-like" evidence="24">
    <location>
        <begin position="221"/>
        <end position="260"/>
    </location>
</feature>
<evidence type="ECO:0000256" key="22">
    <source>
        <dbReference type="SAM" id="MobiDB-lite"/>
    </source>
</evidence>
<feature type="disulfide bond" evidence="21">
    <location>
        <begin position="288"/>
        <end position="297"/>
    </location>
</feature>
<dbReference type="GO" id="GO:0007399">
    <property type="term" value="P:nervous system development"/>
    <property type="evidence" value="ECO:0007669"/>
    <property type="project" value="UniProtKB-ARBA"/>
</dbReference>
<feature type="region of interest" description="Disordered" evidence="22">
    <location>
        <begin position="2675"/>
        <end position="2695"/>
    </location>
</feature>
<dbReference type="SUPFAM" id="SSF57196">
    <property type="entry name" value="EGF/Laminin"/>
    <property type="match status" value="8"/>
</dbReference>
<proteinExistence type="inferred from homology"/>
<dbReference type="FunFam" id="2.10.25.10:FF:000006">
    <property type="entry name" value="Versican core protein-like isoform 1"/>
    <property type="match status" value="1"/>
</dbReference>
<dbReference type="Gene3D" id="3.60.20.10">
    <property type="entry name" value="Glutamine Phosphoribosylpyrophosphate, subunit 1, domain 1"/>
    <property type="match status" value="1"/>
</dbReference>
<dbReference type="SMART" id="SM00004">
    <property type="entry name" value="NL"/>
    <property type="match status" value="2"/>
</dbReference>
<feature type="disulfide bond" evidence="21">
    <location>
        <begin position="326"/>
        <end position="335"/>
    </location>
</feature>
<feature type="domain" description="EGF-like" evidence="24">
    <location>
        <begin position="695"/>
        <end position="737"/>
    </location>
</feature>
<evidence type="ECO:0000256" key="4">
    <source>
        <dbReference type="ARBA" id="ARBA00022536"/>
    </source>
</evidence>
<dbReference type="GO" id="GO:0051603">
    <property type="term" value="P:proteolysis involved in protein catabolic process"/>
    <property type="evidence" value="ECO:0007669"/>
    <property type="project" value="InterPro"/>
</dbReference>
<dbReference type="GO" id="GO:0005509">
    <property type="term" value="F:calcium ion binding"/>
    <property type="evidence" value="ECO:0007669"/>
    <property type="project" value="InterPro"/>
</dbReference>
<feature type="domain" description="EGF-like" evidence="24">
    <location>
        <begin position="182"/>
        <end position="219"/>
    </location>
</feature>
<dbReference type="EMBL" id="QMKO01001690">
    <property type="protein sequence ID" value="RTG87328.1"/>
    <property type="molecule type" value="Genomic_DNA"/>
</dbReference>
<dbReference type="CDD" id="cd03762">
    <property type="entry name" value="proteasome_beta_type_6"/>
    <property type="match status" value="1"/>
</dbReference>
<evidence type="ECO:0000313" key="26">
    <source>
        <dbReference type="Proteomes" id="UP000290809"/>
    </source>
</evidence>
<dbReference type="PROSITE" id="PS01187">
    <property type="entry name" value="EGF_CA"/>
    <property type="match status" value="4"/>
</dbReference>
<feature type="disulfide bond" evidence="21">
    <location>
        <begin position="420"/>
        <end position="429"/>
    </location>
</feature>
<dbReference type="Gene3D" id="2.10.25.10">
    <property type="entry name" value="Laminin"/>
    <property type="match status" value="14"/>
</dbReference>
<evidence type="ECO:0000256" key="14">
    <source>
        <dbReference type="ARBA" id="ARBA00023136"/>
    </source>
</evidence>
<evidence type="ECO:0000259" key="24">
    <source>
        <dbReference type="PROSITE" id="PS50026"/>
    </source>
</evidence>
<dbReference type="Pfam" id="PF07684">
    <property type="entry name" value="NODP"/>
    <property type="match status" value="1"/>
</dbReference>
<protein>
    <submittedName>
        <fullName evidence="25">Notch 1</fullName>
    </submittedName>
</protein>
<dbReference type="FunFam" id="2.10.25.10:FF:000247">
    <property type="entry name" value="Delta/notch like EGF repeat containing"/>
    <property type="match status" value="1"/>
</dbReference>
<feature type="domain" description="EGF-like" evidence="24">
    <location>
        <begin position="512"/>
        <end position="566"/>
    </location>
</feature>
<feature type="domain" description="EGF-like" evidence="24">
    <location>
        <begin position="300"/>
        <end position="336"/>
    </location>
</feature>
<keyword evidence="4 21" id="KW-0245">EGF-like domain</keyword>
<evidence type="ECO:0000256" key="17">
    <source>
        <dbReference type="ARBA" id="ARBA00023163"/>
    </source>
</evidence>
<dbReference type="Gene3D" id="1.25.40.20">
    <property type="entry name" value="Ankyrin repeat-containing domain"/>
    <property type="match status" value="1"/>
</dbReference>
<dbReference type="SMART" id="SM00181">
    <property type="entry name" value="EGF"/>
    <property type="match status" value="18"/>
</dbReference>
<dbReference type="PROSITE" id="PS50088">
    <property type="entry name" value="ANK_REPEAT"/>
    <property type="match status" value="3"/>
</dbReference>
<evidence type="ECO:0000256" key="10">
    <source>
        <dbReference type="ARBA" id="ARBA00022976"/>
    </source>
</evidence>
<dbReference type="InterPro" id="IPR011656">
    <property type="entry name" value="Notch_NODP_dom"/>
</dbReference>
<comment type="subcellular location">
    <subcellularLocation>
        <location evidence="2">Cell membrane</location>
        <topology evidence="2">Single-pass type I membrane protein</topology>
    </subcellularLocation>
    <subcellularLocation>
        <location evidence="1">Nucleus</location>
    </subcellularLocation>
</comment>
<feature type="domain" description="EGF-like" evidence="24">
    <location>
        <begin position="739"/>
        <end position="780"/>
    </location>
</feature>
<dbReference type="PROSITE" id="PS00010">
    <property type="entry name" value="ASX_HYDROXYL"/>
    <property type="match status" value="6"/>
</dbReference>
<evidence type="ECO:0000256" key="2">
    <source>
        <dbReference type="ARBA" id="ARBA00004251"/>
    </source>
</evidence>
<keyword evidence="19" id="KW-0539">Nucleus</keyword>
<feature type="disulfide bond" evidence="21">
    <location>
        <begin position="809"/>
        <end position="818"/>
    </location>
</feature>
<feature type="domain" description="EGF-like" evidence="24">
    <location>
        <begin position="338"/>
        <end position="389"/>
    </location>
</feature>
<dbReference type="Proteomes" id="UP000290809">
    <property type="component" value="Unassembled WGS sequence"/>
</dbReference>
<comment type="caution">
    <text evidence="25">The sequence shown here is derived from an EMBL/GenBank/DDBJ whole genome shotgun (WGS) entry which is preliminary data.</text>
</comment>
<feature type="disulfide bond" evidence="21">
    <location>
        <begin position="727"/>
        <end position="736"/>
    </location>
</feature>
<dbReference type="PROSITE" id="PS50297">
    <property type="entry name" value="ANK_REP_REGION"/>
    <property type="match status" value="3"/>
</dbReference>
<evidence type="ECO:0000256" key="11">
    <source>
        <dbReference type="ARBA" id="ARBA00022989"/>
    </source>
</evidence>
<dbReference type="InterPro" id="IPR013032">
    <property type="entry name" value="EGF-like_CS"/>
</dbReference>